<name>A0ABP0XYW0_9ROSI</name>
<reference evidence="1 2" key="1">
    <citation type="submission" date="2024-03" db="EMBL/GenBank/DDBJ databases">
        <authorList>
            <person name="Gkanogiannis A."/>
            <person name="Becerra Lopez-Lavalle L."/>
        </authorList>
    </citation>
    <scope>NUCLEOTIDE SEQUENCE [LARGE SCALE GENOMIC DNA]</scope>
</reference>
<gene>
    <name evidence="1" type="ORF">CITCOLO1_LOCUS4402</name>
</gene>
<organism evidence="1 2">
    <name type="scientific">Citrullus colocynthis</name>
    <name type="common">colocynth</name>
    <dbReference type="NCBI Taxonomy" id="252529"/>
    <lineage>
        <taxon>Eukaryota</taxon>
        <taxon>Viridiplantae</taxon>
        <taxon>Streptophyta</taxon>
        <taxon>Embryophyta</taxon>
        <taxon>Tracheophyta</taxon>
        <taxon>Spermatophyta</taxon>
        <taxon>Magnoliopsida</taxon>
        <taxon>eudicotyledons</taxon>
        <taxon>Gunneridae</taxon>
        <taxon>Pentapetalae</taxon>
        <taxon>rosids</taxon>
        <taxon>fabids</taxon>
        <taxon>Cucurbitales</taxon>
        <taxon>Cucurbitaceae</taxon>
        <taxon>Benincaseae</taxon>
        <taxon>Citrullus</taxon>
    </lineage>
</organism>
<accession>A0ABP0XYW0</accession>
<dbReference type="EMBL" id="OZ021745">
    <property type="protein sequence ID" value="CAK9312700.1"/>
    <property type="molecule type" value="Genomic_DNA"/>
</dbReference>
<protein>
    <submittedName>
        <fullName evidence="1">Uncharacterized protein</fullName>
    </submittedName>
</protein>
<sequence length="131" mass="14738">MNGMGLPHAHAKASQPAAGLRKLNYISFAIFGSLFRRRVQNGRVVQPHAFLSFACNCMAWGGQMLMANEANIGLLGNSTFLITFMLDLQFQFRRAKAVRFKARSKSERGLEVLVVEKSNIYRREQKKEGTS</sequence>
<evidence type="ECO:0000313" key="1">
    <source>
        <dbReference type="EMBL" id="CAK9312700.1"/>
    </source>
</evidence>
<proteinExistence type="predicted"/>
<dbReference type="Proteomes" id="UP001642487">
    <property type="component" value="Chromosome 11"/>
</dbReference>
<keyword evidence="2" id="KW-1185">Reference proteome</keyword>
<evidence type="ECO:0000313" key="2">
    <source>
        <dbReference type="Proteomes" id="UP001642487"/>
    </source>
</evidence>